<keyword evidence="1" id="KW-0472">Membrane</keyword>
<keyword evidence="3" id="KW-1185">Reference proteome</keyword>
<sequence length="84" mass="9142">MCSAEEHLAPGNNTDCSVTSLAFTAKTASNSRQRCVCSKHGAHRQQLNSPHLASWYGMAIILLAAVVVLQLKRNRSFALLGPYK</sequence>
<keyword evidence="1" id="KW-1133">Transmembrane helix</keyword>
<evidence type="ECO:0000256" key="1">
    <source>
        <dbReference type="SAM" id="Phobius"/>
    </source>
</evidence>
<dbReference type="AlphaFoldDB" id="A0ABD2LR73"/>
<organism evidence="2 3">
    <name type="scientific">Heterodera trifolii</name>
    <dbReference type="NCBI Taxonomy" id="157864"/>
    <lineage>
        <taxon>Eukaryota</taxon>
        <taxon>Metazoa</taxon>
        <taxon>Ecdysozoa</taxon>
        <taxon>Nematoda</taxon>
        <taxon>Chromadorea</taxon>
        <taxon>Rhabditida</taxon>
        <taxon>Tylenchina</taxon>
        <taxon>Tylenchomorpha</taxon>
        <taxon>Tylenchoidea</taxon>
        <taxon>Heteroderidae</taxon>
        <taxon>Heteroderinae</taxon>
        <taxon>Heterodera</taxon>
    </lineage>
</organism>
<feature type="transmembrane region" description="Helical" evidence="1">
    <location>
        <begin position="53"/>
        <end position="71"/>
    </location>
</feature>
<reference evidence="2 3" key="1">
    <citation type="submission" date="2024-10" db="EMBL/GenBank/DDBJ databases">
        <authorList>
            <person name="Kim D."/>
        </authorList>
    </citation>
    <scope>NUCLEOTIDE SEQUENCE [LARGE SCALE GENOMIC DNA]</scope>
    <source>
        <strain evidence="2">BH-2024</strain>
    </source>
</reference>
<accession>A0ABD2LR73</accession>
<comment type="caution">
    <text evidence="2">The sequence shown here is derived from an EMBL/GenBank/DDBJ whole genome shotgun (WGS) entry which is preliminary data.</text>
</comment>
<dbReference type="Proteomes" id="UP001620626">
    <property type="component" value="Unassembled WGS sequence"/>
</dbReference>
<proteinExistence type="predicted"/>
<keyword evidence="1" id="KW-0812">Transmembrane</keyword>
<name>A0ABD2LR73_9BILA</name>
<evidence type="ECO:0000313" key="2">
    <source>
        <dbReference type="EMBL" id="KAL3117743.1"/>
    </source>
</evidence>
<dbReference type="EMBL" id="JBICBT010000309">
    <property type="protein sequence ID" value="KAL3117743.1"/>
    <property type="molecule type" value="Genomic_DNA"/>
</dbReference>
<protein>
    <submittedName>
        <fullName evidence="2">Uncharacterized protein</fullName>
    </submittedName>
</protein>
<gene>
    <name evidence="2" type="ORF">niasHT_000919</name>
</gene>
<evidence type="ECO:0000313" key="3">
    <source>
        <dbReference type="Proteomes" id="UP001620626"/>
    </source>
</evidence>